<accession>A0A928ZA37</accession>
<dbReference type="Gene3D" id="3.40.50.300">
    <property type="entry name" value="P-loop containing nucleotide triphosphate hydrolases"/>
    <property type="match status" value="1"/>
</dbReference>
<organism evidence="1 2">
    <name type="scientific">Zarconia navalis LEGE 11467</name>
    <dbReference type="NCBI Taxonomy" id="1828826"/>
    <lineage>
        <taxon>Bacteria</taxon>
        <taxon>Bacillati</taxon>
        <taxon>Cyanobacteriota</taxon>
        <taxon>Cyanophyceae</taxon>
        <taxon>Oscillatoriophycideae</taxon>
        <taxon>Oscillatoriales</taxon>
        <taxon>Oscillatoriales incertae sedis</taxon>
        <taxon>Zarconia</taxon>
        <taxon>Zarconia navalis</taxon>
    </lineage>
</organism>
<dbReference type="RefSeq" id="WP_264322574.1">
    <property type="nucleotide sequence ID" value="NZ_JADEXN010000351.1"/>
</dbReference>
<dbReference type="SUPFAM" id="SSF52540">
    <property type="entry name" value="P-loop containing nucleoside triphosphate hydrolases"/>
    <property type="match status" value="1"/>
</dbReference>
<proteinExistence type="predicted"/>
<sequence length="280" mass="31789">MSKHQLLCVTGLPRSGSTLLCQLLAEHPDIFCDGMSSPLLGALQTLRGHLSDSEFWLAQLDGGFETPYTKLQRSCQAFAAAWWDETDCPVVVDKHRGWLNQIELALELDPNVRMLVCVRELGQIFSSIEAQHRKTVWLDFPDDLANLSPCARAEALFAPKGVVGGPLRAIQSVQDRSPDEQSRLFFVVFEHLTTEPIVVMKDLYEWLGVAPHKLDPQNLTVRPHEADSYYRFKYRHATYDKITPPQGHPISSRIDGELKDSYSWFYELFYPGLLDRLATT</sequence>
<evidence type="ECO:0000313" key="1">
    <source>
        <dbReference type="EMBL" id="MBE9042414.1"/>
    </source>
</evidence>
<dbReference type="Pfam" id="PF13469">
    <property type="entry name" value="Sulfotransfer_3"/>
    <property type="match status" value="1"/>
</dbReference>
<dbReference type="EMBL" id="JADEXN010000351">
    <property type="protein sequence ID" value="MBE9042414.1"/>
    <property type="molecule type" value="Genomic_DNA"/>
</dbReference>
<dbReference type="AlphaFoldDB" id="A0A928ZA37"/>
<evidence type="ECO:0000313" key="2">
    <source>
        <dbReference type="Proteomes" id="UP000621799"/>
    </source>
</evidence>
<protein>
    <submittedName>
        <fullName evidence="1">Sulfotransferase</fullName>
    </submittedName>
</protein>
<comment type="caution">
    <text evidence="1">The sequence shown here is derived from an EMBL/GenBank/DDBJ whole genome shotgun (WGS) entry which is preliminary data.</text>
</comment>
<reference evidence="1" key="1">
    <citation type="submission" date="2020-10" db="EMBL/GenBank/DDBJ databases">
        <authorList>
            <person name="Castelo-Branco R."/>
            <person name="Eusebio N."/>
            <person name="Adriana R."/>
            <person name="Vieira A."/>
            <person name="Brugerolle De Fraissinette N."/>
            <person name="Rezende De Castro R."/>
            <person name="Schneider M.P."/>
            <person name="Vasconcelos V."/>
            <person name="Leao P.N."/>
        </authorList>
    </citation>
    <scope>NUCLEOTIDE SEQUENCE</scope>
    <source>
        <strain evidence="1">LEGE 11467</strain>
    </source>
</reference>
<keyword evidence="2" id="KW-1185">Reference proteome</keyword>
<dbReference type="InterPro" id="IPR027417">
    <property type="entry name" value="P-loop_NTPase"/>
</dbReference>
<dbReference type="Proteomes" id="UP000621799">
    <property type="component" value="Unassembled WGS sequence"/>
</dbReference>
<name>A0A928ZA37_9CYAN</name>
<gene>
    <name evidence="1" type="ORF">IQ235_16710</name>
</gene>